<gene>
    <name evidence="2" type="ORF">TW72_01535</name>
</gene>
<accession>A0A0F4Q2S0</accession>
<feature type="transmembrane region" description="Helical" evidence="1">
    <location>
        <begin position="46"/>
        <end position="62"/>
    </location>
</feature>
<evidence type="ECO:0000313" key="3">
    <source>
        <dbReference type="Proteomes" id="UP000033664"/>
    </source>
</evidence>
<comment type="caution">
    <text evidence="2">The sequence shown here is derived from an EMBL/GenBank/DDBJ whole genome shotgun (WGS) entry which is preliminary data.</text>
</comment>
<evidence type="ECO:0000256" key="1">
    <source>
        <dbReference type="SAM" id="Phobius"/>
    </source>
</evidence>
<evidence type="ECO:0000313" key="2">
    <source>
        <dbReference type="EMBL" id="KJZ01660.1"/>
    </source>
</evidence>
<sequence length="63" mass="7500">MKKPSAMLGFFVANNYYSTFTTLYLLSIDIHQIYSDYFLTGQWQQFSSIFKAFIIVFVSKFYK</sequence>
<dbReference type="EMBL" id="JXXZ01000002">
    <property type="protein sequence ID" value="KJZ01660.1"/>
    <property type="molecule type" value="Genomic_DNA"/>
</dbReference>
<keyword evidence="1" id="KW-1133">Transmembrane helix</keyword>
<dbReference type="PATRIC" id="fig|151081.8.peg.1485"/>
<keyword evidence="3" id="KW-1185">Reference proteome</keyword>
<organism evidence="2 3">
    <name type="scientific">Pseudoalteromonas ruthenica</name>
    <dbReference type="NCBI Taxonomy" id="151081"/>
    <lineage>
        <taxon>Bacteria</taxon>
        <taxon>Pseudomonadati</taxon>
        <taxon>Pseudomonadota</taxon>
        <taxon>Gammaproteobacteria</taxon>
        <taxon>Alteromonadales</taxon>
        <taxon>Pseudoalteromonadaceae</taxon>
        <taxon>Pseudoalteromonas</taxon>
    </lineage>
</organism>
<protein>
    <submittedName>
        <fullName evidence="2">Uncharacterized protein</fullName>
    </submittedName>
</protein>
<keyword evidence="1" id="KW-0812">Transmembrane</keyword>
<proteinExistence type="predicted"/>
<dbReference type="Proteomes" id="UP000033664">
    <property type="component" value="Unassembled WGS sequence"/>
</dbReference>
<dbReference type="AlphaFoldDB" id="A0A0F4Q2S0"/>
<feature type="transmembrane region" description="Helical" evidence="1">
    <location>
        <begin position="7"/>
        <end position="26"/>
    </location>
</feature>
<reference evidence="2 3" key="1">
    <citation type="journal article" date="2015" name="BMC Genomics">
        <title>Genome mining reveals unlocked bioactive potential of marine Gram-negative bacteria.</title>
        <authorList>
            <person name="Machado H."/>
            <person name="Sonnenschein E.C."/>
            <person name="Melchiorsen J."/>
            <person name="Gram L."/>
        </authorList>
    </citation>
    <scope>NUCLEOTIDE SEQUENCE [LARGE SCALE GENOMIC DNA]</scope>
    <source>
        <strain evidence="2 3">S3137</strain>
    </source>
</reference>
<keyword evidence="1" id="KW-0472">Membrane</keyword>
<name>A0A0F4Q2S0_9GAMM</name>